<sequence>MNTPLLFQDNIDNNNSYYTDNQKEKSFNSEDYLPFDELLGRTIKGWVCKEIIGKGTFGVIYKCIKTQTEENYKKNKKFIGALKAEDQTKQDTHIVKEVNVLEALKKTKNGKYYFPEVLDYGEKQKFKFVITTLCGSNLFDILIKMPNQIIEIKTWIRVVINVLEGLKILHSKGIIHLDLKPANIIVDYQYKRKHKNVVVKLIDFGLAKYLNYTNNINELPINLDSNVSTIPFDDPIWIGSIFYCSPYIHQGYEPSYRDDVYSWLYVSMDLYKELPWDPDDTEINIIKKKFNTTCGIYKNYFPVELEPIIRSIVEGSLNKPPDYNGILKKLKNFMKIHLISWDEPCQWESIFNN</sequence>
<dbReference type="InterPro" id="IPR050235">
    <property type="entry name" value="CK1_Ser-Thr_kinase"/>
</dbReference>
<protein>
    <recommendedName>
        <fullName evidence="1">non-specific serine/threonine protein kinase</fullName>
        <ecNumber evidence="1">2.7.11.1</ecNumber>
    </recommendedName>
</protein>
<proteinExistence type="predicted"/>
<dbReference type="Gene3D" id="1.10.510.10">
    <property type="entry name" value="Transferase(Phosphotransferase) domain 1"/>
    <property type="match status" value="1"/>
</dbReference>
<dbReference type="PANTHER" id="PTHR11909">
    <property type="entry name" value="CASEIN KINASE-RELATED"/>
    <property type="match status" value="1"/>
</dbReference>
<name>A0A0K0DSU5_STRER</name>
<reference evidence="4" key="1">
    <citation type="submission" date="2015-08" db="UniProtKB">
        <authorList>
            <consortium name="WormBaseParasite"/>
        </authorList>
    </citation>
    <scope>IDENTIFICATION</scope>
</reference>
<dbReference type="WBParaSite" id="TCONS_00001502.p1">
    <property type="protein sequence ID" value="TCONS_00001502.p1"/>
    <property type="gene ID" value="XLOC_001381"/>
</dbReference>
<dbReference type="Pfam" id="PF00069">
    <property type="entry name" value="Pkinase"/>
    <property type="match status" value="1"/>
</dbReference>
<evidence type="ECO:0000259" key="2">
    <source>
        <dbReference type="PROSITE" id="PS50011"/>
    </source>
</evidence>
<accession>A0A0K0DSU5</accession>
<dbReference type="InterPro" id="IPR000719">
    <property type="entry name" value="Prot_kinase_dom"/>
</dbReference>
<dbReference type="GO" id="GO:0005524">
    <property type="term" value="F:ATP binding"/>
    <property type="evidence" value="ECO:0007669"/>
    <property type="project" value="InterPro"/>
</dbReference>
<dbReference type="WBParaSite" id="SSTP_0000030900.1">
    <property type="protein sequence ID" value="SSTP_0000030900.1"/>
    <property type="gene ID" value="SSTP_0000030900"/>
</dbReference>
<dbReference type="EC" id="2.7.11.1" evidence="1"/>
<feature type="domain" description="Protein kinase" evidence="2">
    <location>
        <begin position="46"/>
        <end position="334"/>
    </location>
</feature>
<dbReference type="InterPro" id="IPR011009">
    <property type="entry name" value="Kinase-like_dom_sf"/>
</dbReference>
<dbReference type="InterPro" id="IPR008271">
    <property type="entry name" value="Ser/Thr_kinase_AS"/>
</dbReference>
<evidence type="ECO:0000313" key="4">
    <source>
        <dbReference type="WBParaSite" id="SSTP_0000030900.1"/>
    </source>
</evidence>
<keyword evidence="3" id="KW-1185">Reference proteome</keyword>
<dbReference type="PROSITE" id="PS50011">
    <property type="entry name" value="PROTEIN_KINASE_DOM"/>
    <property type="match status" value="1"/>
</dbReference>
<evidence type="ECO:0000313" key="3">
    <source>
        <dbReference type="Proteomes" id="UP000035681"/>
    </source>
</evidence>
<dbReference type="SMART" id="SM00220">
    <property type="entry name" value="S_TKc"/>
    <property type="match status" value="1"/>
</dbReference>
<organism evidence="4">
    <name type="scientific">Strongyloides stercoralis</name>
    <name type="common">Threadworm</name>
    <dbReference type="NCBI Taxonomy" id="6248"/>
    <lineage>
        <taxon>Eukaryota</taxon>
        <taxon>Metazoa</taxon>
        <taxon>Ecdysozoa</taxon>
        <taxon>Nematoda</taxon>
        <taxon>Chromadorea</taxon>
        <taxon>Rhabditida</taxon>
        <taxon>Tylenchina</taxon>
        <taxon>Panagrolaimomorpha</taxon>
        <taxon>Strongyloidoidea</taxon>
        <taxon>Strongyloididae</taxon>
        <taxon>Strongyloides</taxon>
    </lineage>
</organism>
<dbReference type="Proteomes" id="UP000035681">
    <property type="component" value="Unplaced"/>
</dbReference>
<dbReference type="PROSITE" id="PS00108">
    <property type="entry name" value="PROTEIN_KINASE_ST"/>
    <property type="match status" value="1"/>
</dbReference>
<evidence type="ECO:0000256" key="1">
    <source>
        <dbReference type="ARBA" id="ARBA00012513"/>
    </source>
</evidence>
<dbReference type="SUPFAM" id="SSF56112">
    <property type="entry name" value="Protein kinase-like (PK-like)"/>
    <property type="match status" value="1"/>
</dbReference>
<dbReference type="GO" id="GO:0004674">
    <property type="term" value="F:protein serine/threonine kinase activity"/>
    <property type="evidence" value="ECO:0007669"/>
    <property type="project" value="UniProtKB-EC"/>
</dbReference>
<dbReference type="STRING" id="6248.A0A0K0DSU5"/>
<dbReference type="AlphaFoldDB" id="A0A0K0DSU5"/>